<dbReference type="PANTHER" id="PTHR11819:SF195">
    <property type="entry name" value="SODIUM_GLUCOSE COTRANSPORTER 4"/>
    <property type="match status" value="1"/>
</dbReference>
<sequence>MDFLSVFSFLGFTLLVAIIAWYATRSTNEKSSDGYFLGGRSLTAGVIAGSLLLTNLSTEQIVGLNGSAYKDGLSVMAWETLAAMAMVVTAVFLLPRYLKGGLTTVPQFLADRFDVTTKTITSALFLTGYVVVLLPVILYYWICGH</sequence>
<dbReference type="Proteomes" id="UP001059209">
    <property type="component" value="Chromosome"/>
</dbReference>
<proteinExistence type="inferred from homology"/>
<evidence type="ECO:0000256" key="5">
    <source>
        <dbReference type="ARBA" id="ARBA00023136"/>
    </source>
</evidence>
<feature type="transmembrane region" description="Helical" evidence="7">
    <location>
        <begin position="35"/>
        <end position="56"/>
    </location>
</feature>
<dbReference type="PROSITE" id="PS50283">
    <property type="entry name" value="NA_SOLUT_SYMP_3"/>
    <property type="match status" value="1"/>
</dbReference>
<evidence type="ECO:0008006" key="10">
    <source>
        <dbReference type="Google" id="ProtNLM"/>
    </source>
</evidence>
<evidence type="ECO:0000256" key="2">
    <source>
        <dbReference type="ARBA" id="ARBA00006434"/>
    </source>
</evidence>
<organism evidence="8 9">
    <name type="scientific">Maribacter litopenaei</name>
    <dbReference type="NCBI Taxonomy" id="2976127"/>
    <lineage>
        <taxon>Bacteria</taxon>
        <taxon>Pseudomonadati</taxon>
        <taxon>Bacteroidota</taxon>
        <taxon>Flavobacteriia</taxon>
        <taxon>Flavobacteriales</taxon>
        <taxon>Flavobacteriaceae</taxon>
        <taxon>Maribacter</taxon>
    </lineage>
</organism>
<reference evidence="8" key="1">
    <citation type="submission" date="2022-09" db="EMBL/GenBank/DDBJ databases">
        <title>Maribacter litopenaei sp. nov., isolated from the intestinal tract of the Pacific White Shrimp, Litopenaeus vannamei.</title>
        <authorList>
            <person name="Kim S.Y."/>
            <person name="Hwang C.Y."/>
        </authorList>
    </citation>
    <scope>NUCLEOTIDE SEQUENCE</scope>
    <source>
        <strain evidence="8">HL-LV01</strain>
    </source>
</reference>
<dbReference type="Gene3D" id="1.20.1730.10">
    <property type="entry name" value="Sodium/glucose cotransporter"/>
    <property type="match status" value="1"/>
</dbReference>
<evidence type="ECO:0000256" key="7">
    <source>
        <dbReference type="SAM" id="Phobius"/>
    </source>
</evidence>
<keyword evidence="5 7" id="KW-0472">Membrane</keyword>
<feature type="transmembrane region" description="Helical" evidence="7">
    <location>
        <begin position="6"/>
        <end position="23"/>
    </location>
</feature>
<dbReference type="InterPro" id="IPR001734">
    <property type="entry name" value="Na/solute_symporter"/>
</dbReference>
<feature type="transmembrane region" description="Helical" evidence="7">
    <location>
        <begin position="119"/>
        <end position="142"/>
    </location>
</feature>
<evidence type="ECO:0000256" key="3">
    <source>
        <dbReference type="ARBA" id="ARBA00022692"/>
    </source>
</evidence>
<dbReference type="RefSeq" id="WP_260573167.1">
    <property type="nucleotide sequence ID" value="NZ_CP104205.1"/>
</dbReference>
<dbReference type="EMBL" id="CP104205">
    <property type="protein sequence ID" value="UWX55300.1"/>
    <property type="molecule type" value="Genomic_DNA"/>
</dbReference>
<keyword evidence="3 7" id="KW-0812">Transmembrane</keyword>
<keyword evidence="4 7" id="KW-1133">Transmembrane helix</keyword>
<gene>
    <name evidence="8" type="ORF">NYZ99_01455</name>
</gene>
<dbReference type="PANTHER" id="PTHR11819">
    <property type="entry name" value="SOLUTE CARRIER FAMILY 5"/>
    <property type="match status" value="1"/>
</dbReference>
<evidence type="ECO:0000256" key="4">
    <source>
        <dbReference type="ARBA" id="ARBA00022989"/>
    </source>
</evidence>
<keyword evidence="9" id="KW-1185">Reference proteome</keyword>
<evidence type="ECO:0000256" key="1">
    <source>
        <dbReference type="ARBA" id="ARBA00004141"/>
    </source>
</evidence>
<comment type="similarity">
    <text evidence="2 6">Belongs to the sodium:solute symporter (SSF) (TC 2.A.21) family.</text>
</comment>
<accession>A0ABY5Y8E4</accession>
<name>A0ABY5Y8E4_9FLAO</name>
<dbReference type="Pfam" id="PF00474">
    <property type="entry name" value="SSF"/>
    <property type="match status" value="1"/>
</dbReference>
<comment type="subcellular location">
    <subcellularLocation>
        <location evidence="1">Membrane</location>
        <topology evidence="1">Multi-pass membrane protein</topology>
    </subcellularLocation>
</comment>
<protein>
    <recommendedName>
        <fullName evidence="10">Solute:Na+ symporter, SSS family</fullName>
    </recommendedName>
</protein>
<evidence type="ECO:0000256" key="6">
    <source>
        <dbReference type="RuleBase" id="RU362091"/>
    </source>
</evidence>
<feature type="transmembrane region" description="Helical" evidence="7">
    <location>
        <begin position="76"/>
        <end position="98"/>
    </location>
</feature>
<evidence type="ECO:0000313" key="9">
    <source>
        <dbReference type="Proteomes" id="UP001059209"/>
    </source>
</evidence>
<evidence type="ECO:0000313" key="8">
    <source>
        <dbReference type="EMBL" id="UWX55300.1"/>
    </source>
</evidence>
<dbReference type="InterPro" id="IPR038377">
    <property type="entry name" value="Na/Glc_symporter_sf"/>
</dbReference>